<dbReference type="InterPro" id="IPR025497">
    <property type="entry name" value="PatA-like_N"/>
</dbReference>
<evidence type="ECO:0000313" key="3">
    <source>
        <dbReference type="Proteomes" id="UP000664277"/>
    </source>
</evidence>
<gene>
    <name evidence="2" type="ORF">J0M35_06795</name>
</gene>
<reference evidence="2" key="1">
    <citation type="submission" date="2021-02" db="EMBL/GenBank/DDBJ databases">
        <title>Genome-Resolved Metagenomics of a Microbial Community Performing Photosynthetic Biological Nutrient Removal.</title>
        <authorList>
            <person name="Mcdaniel E.A."/>
        </authorList>
    </citation>
    <scope>NUCLEOTIDE SEQUENCE</scope>
    <source>
        <strain evidence="2">UWPOB_OBS1</strain>
    </source>
</reference>
<dbReference type="PANTHER" id="PTHR36304:SF4">
    <property type="entry name" value="DUF4388 DOMAIN-CONTAINING PROTEIN"/>
    <property type="match status" value="1"/>
</dbReference>
<dbReference type="Pfam" id="PF14332">
    <property type="entry name" value="DUF4388"/>
    <property type="match status" value="1"/>
</dbReference>
<sequence>MQKGKSYSAKSIQILPGNPTATAIHQILTWALENLDKQVEVIWPSSIKGSEYKLIAHADPMGGDPKWALAVSEKGKMQSLWDFASCDSLLVFNRIEASLNDREGAAQPAPGVTTSEEEKAEEKAFFYLNENAAKQRSTVPIPPMGQESSLTRTATVLNGDLAFVQITALLQSINLAKMTGRLEITSDKGTAEVFFIEGQPFHATSPENRGPECIYELVTWKEGRFFFQPKVITKQRTIHDTLDSLIMQGAQILDKYNFLKNSGFKPDTILVKLIPSISDADLKKLVQPAIPVDFVLQRRFYDAVDGKSSTREIVEKLGYLRSQWVPVMCNMLTCGLAGFGTITKRVGNLPPLEPKTVDSSAVQQVIMSLRRGDTGMFNFPAFLYFLEQEYFRGHRSGNPLSVIVFEMRVKSGPNGSIREPLPIGALREAVLRISQAKRHNDLLAHYEAFDYALLCPETKGEGARVFAKRLVTALTKTPLATGVDSRTLSLSFGAACVPEDFLELGLLLSAAEAAKTSALTQDSPVLLYRDLQGGG</sequence>
<accession>A0A8J7TKZ7</accession>
<evidence type="ECO:0000259" key="1">
    <source>
        <dbReference type="SMART" id="SM00267"/>
    </source>
</evidence>
<dbReference type="Proteomes" id="UP000664277">
    <property type="component" value="Unassembled WGS sequence"/>
</dbReference>
<dbReference type="AlphaFoldDB" id="A0A8J7TKZ7"/>
<proteinExistence type="predicted"/>
<protein>
    <submittedName>
        <fullName evidence="2">DUF4388 domain-containing protein</fullName>
    </submittedName>
</protein>
<dbReference type="Pfam" id="PF00990">
    <property type="entry name" value="GGDEF"/>
    <property type="match status" value="1"/>
</dbReference>
<name>A0A8J7TKZ7_9BACT</name>
<dbReference type="EMBL" id="JAFLCK010000007">
    <property type="protein sequence ID" value="MBN8660054.1"/>
    <property type="molecule type" value="Genomic_DNA"/>
</dbReference>
<dbReference type="InterPro" id="IPR029787">
    <property type="entry name" value="Nucleotide_cyclase"/>
</dbReference>
<feature type="domain" description="GGDEF" evidence="1">
    <location>
        <begin position="358"/>
        <end position="528"/>
    </location>
</feature>
<dbReference type="SUPFAM" id="SSF55073">
    <property type="entry name" value="Nucleotide cyclase"/>
    <property type="match status" value="1"/>
</dbReference>
<dbReference type="Gene3D" id="3.30.70.270">
    <property type="match status" value="1"/>
</dbReference>
<dbReference type="InterPro" id="IPR043128">
    <property type="entry name" value="Rev_trsase/Diguanyl_cyclase"/>
</dbReference>
<comment type="caution">
    <text evidence="2">The sequence shown here is derived from an EMBL/GenBank/DDBJ whole genome shotgun (WGS) entry which is preliminary data.</text>
</comment>
<dbReference type="PANTHER" id="PTHR36304">
    <property type="entry name" value="DOMAIN GTPASE-ACTIVATING PROTEIN, PUTATIVE-RELATED-RELATED"/>
    <property type="match status" value="1"/>
</dbReference>
<organism evidence="2 3">
    <name type="scientific">Candidatus Obscuribacter phosphatis</name>
    <dbReference type="NCBI Taxonomy" id="1906157"/>
    <lineage>
        <taxon>Bacteria</taxon>
        <taxon>Bacillati</taxon>
        <taxon>Candidatus Melainabacteria</taxon>
        <taxon>Candidatus Obscuribacterales</taxon>
        <taxon>Candidatus Obscuribacteraceae</taxon>
        <taxon>Candidatus Obscuribacter</taxon>
    </lineage>
</organism>
<evidence type="ECO:0000313" key="2">
    <source>
        <dbReference type="EMBL" id="MBN8660054.1"/>
    </source>
</evidence>
<dbReference type="InterPro" id="IPR000160">
    <property type="entry name" value="GGDEF_dom"/>
</dbReference>
<dbReference type="SMART" id="SM00267">
    <property type="entry name" value="GGDEF"/>
    <property type="match status" value="1"/>
</dbReference>